<evidence type="ECO:0000313" key="3">
    <source>
        <dbReference type="Proteomes" id="UP000030949"/>
    </source>
</evidence>
<dbReference type="RefSeq" id="WP_039589056.1">
    <property type="nucleotide sequence ID" value="NZ_CP142104.1"/>
</dbReference>
<comment type="caution">
    <text evidence="2">The sequence shown here is derived from an EMBL/GenBank/DDBJ whole genome shotgun (WGS) entry which is preliminary data.</text>
</comment>
<dbReference type="Proteomes" id="UP000030949">
    <property type="component" value="Unassembled WGS sequence"/>
</dbReference>
<organism evidence="2 3">
    <name type="scientific">Pseudomonas frederiksbergensis</name>
    <dbReference type="NCBI Taxonomy" id="104087"/>
    <lineage>
        <taxon>Bacteria</taxon>
        <taxon>Pseudomonadati</taxon>
        <taxon>Pseudomonadota</taxon>
        <taxon>Gammaproteobacteria</taxon>
        <taxon>Pseudomonadales</taxon>
        <taxon>Pseudomonadaceae</taxon>
        <taxon>Pseudomonas</taxon>
    </lineage>
</organism>
<evidence type="ECO:0000259" key="1">
    <source>
        <dbReference type="SMART" id="SM00860"/>
    </source>
</evidence>
<dbReference type="AlphaFoldDB" id="A0A0B1Z9H1"/>
<reference evidence="3" key="1">
    <citation type="submission" date="2015-03" db="EMBL/GenBank/DDBJ databases">
        <title>Pseudomonas frederiksbergensis hydrocarbon degrader.</title>
        <authorList>
            <person name="Brown L.M."/>
            <person name="Ruiz O.N."/>
            <person name="Mueller S."/>
            <person name="Gunasekera T.S."/>
        </authorList>
    </citation>
    <scope>NUCLEOTIDE SEQUENCE [LARGE SCALE GENOMIC DNA]</scope>
    <source>
        <strain evidence="3">SI8</strain>
    </source>
</reference>
<name>A0A0B1Z9H1_9PSED</name>
<proteinExistence type="predicted"/>
<evidence type="ECO:0000313" key="2">
    <source>
        <dbReference type="EMBL" id="KHK65998.1"/>
    </source>
</evidence>
<sequence length="157" mass="17610">MLENTFSDDEAAITPADLDLLESAIGKKLPTPFRNHYLKYNGGVPERTYWVGDDFDEPLEVAAFKPIAGADSTVLSTYQLMLKKQVLPAHLLPFANDWGGNFFCLNLDTEAVSYFTTDSFDSDLSPEENQAQSEKLVCSNFLRFVQGLIDEEDLDEE</sequence>
<dbReference type="EMBL" id="JQGJ01000002">
    <property type="protein sequence ID" value="KHK65998.1"/>
    <property type="molecule type" value="Genomic_DNA"/>
</dbReference>
<protein>
    <submittedName>
        <fullName evidence="2">SMI1 / KNR4 family protein</fullName>
    </submittedName>
</protein>
<dbReference type="InterPro" id="IPR037883">
    <property type="entry name" value="Knr4/Smi1-like_sf"/>
</dbReference>
<gene>
    <name evidence="2" type="ORF">JZ00_04265</name>
</gene>
<dbReference type="Gene3D" id="3.40.1580.10">
    <property type="entry name" value="SMI1/KNR4-like"/>
    <property type="match status" value="1"/>
</dbReference>
<dbReference type="Pfam" id="PF09346">
    <property type="entry name" value="SMI1_KNR4"/>
    <property type="match status" value="1"/>
</dbReference>
<accession>A0A0B1Z9H1</accession>
<feature type="domain" description="Knr4/Smi1-like" evidence="1">
    <location>
        <begin position="12"/>
        <end position="147"/>
    </location>
</feature>
<dbReference type="SMART" id="SM00860">
    <property type="entry name" value="SMI1_KNR4"/>
    <property type="match status" value="1"/>
</dbReference>
<dbReference type="InterPro" id="IPR018958">
    <property type="entry name" value="Knr4/Smi1-like_dom"/>
</dbReference>
<dbReference type="SUPFAM" id="SSF160631">
    <property type="entry name" value="SMI1/KNR4-like"/>
    <property type="match status" value="1"/>
</dbReference>
<dbReference type="OrthoDB" id="9131304at2"/>